<comment type="similarity">
    <text evidence="1">Belongs to the class-A beta-lactamase family.</text>
</comment>
<evidence type="ECO:0000256" key="1">
    <source>
        <dbReference type="ARBA" id="ARBA00009009"/>
    </source>
</evidence>
<organism evidence="4 5">
    <name type="scientific">Botryobasidium botryosum (strain FD-172 SS1)</name>
    <dbReference type="NCBI Taxonomy" id="930990"/>
    <lineage>
        <taxon>Eukaryota</taxon>
        <taxon>Fungi</taxon>
        <taxon>Dikarya</taxon>
        <taxon>Basidiomycota</taxon>
        <taxon>Agaricomycotina</taxon>
        <taxon>Agaricomycetes</taxon>
        <taxon>Cantharellales</taxon>
        <taxon>Botryobasidiaceae</taxon>
        <taxon>Botryobasidium</taxon>
    </lineage>
</organism>
<keyword evidence="5" id="KW-1185">Reference proteome</keyword>
<evidence type="ECO:0000256" key="2">
    <source>
        <dbReference type="ARBA" id="ARBA00022801"/>
    </source>
</evidence>
<accession>A0A067MGV5</accession>
<reference evidence="5" key="1">
    <citation type="journal article" date="2014" name="Proc. Natl. Acad. Sci. U.S.A.">
        <title>Extensive sampling of basidiomycete genomes demonstrates inadequacy of the white-rot/brown-rot paradigm for wood decay fungi.</title>
        <authorList>
            <person name="Riley R."/>
            <person name="Salamov A.A."/>
            <person name="Brown D.W."/>
            <person name="Nagy L.G."/>
            <person name="Floudas D."/>
            <person name="Held B.W."/>
            <person name="Levasseur A."/>
            <person name="Lombard V."/>
            <person name="Morin E."/>
            <person name="Otillar R."/>
            <person name="Lindquist E.A."/>
            <person name="Sun H."/>
            <person name="LaButti K.M."/>
            <person name="Schmutz J."/>
            <person name="Jabbour D."/>
            <person name="Luo H."/>
            <person name="Baker S.E."/>
            <person name="Pisabarro A.G."/>
            <person name="Walton J.D."/>
            <person name="Blanchette R.A."/>
            <person name="Henrissat B."/>
            <person name="Martin F."/>
            <person name="Cullen D."/>
            <person name="Hibbett D.S."/>
            <person name="Grigoriev I.V."/>
        </authorList>
    </citation>
    <scope>NUCLEOTIDE SEQUENCE [LARGE SCALE GENOMIC DNA]</scope>
    <source>
        <strain evidence="5">FD-172 SS1</strain>
    </source>
</reference>
<gene>
    <name evidence="4" type="ORF">BOTBODRAFT_188127</name>
</gene>
<dbReference type="HOGENOM" id="CLU_020027_11_1_1"/>
<dbReference type="PANTHER" id="PTHR43283:SF17">
    <property type="entry name" value="(LOVD), PUTATIVE (AFU_ORTHOLOGUE AFUA_5G00920)-RELATED"/>
    <property type="match status" value="1"/>
</dbReference>
<dbReference type="SUPFAM" id="SSF56601">
    <property type="entry name" value="beta-lactamase/transpeptidase-like"/>
    <property type="match status" value="1"/>
</dbReference>
<evidence type="ECO:0000313" key="5">
    <source>
        <dbReference type="Proteomes" id="UP000027195"/>
    </source>
</evidence>
<dbReference type="OrthoDB" id="428260at2759"/>
<proteinExistence type="inferred from homology"/>
<evidence type="ECO:0000259" key="3">
    <source>
        <dbReference type="Pfam" id="PF00144"/>
    </source>
</evidence>
<dbReference type="Gene3D" id="3.40.710.10">
    <property type="entry name" value="DD-peptidase/beta-lactamase superfamily"/>
    <property type="match status" value="1"/>
</dbReference>
<dbReference type="Pfam" id="PF00144">
    <property type="entry name" value="Beta-lactamase"/>
    <property type="match status" value="1"/>
</dbReference>
<dbReference type="InterPro" id="IPR012338">
    <property type="entry name" value="Beta-lactam/transpept-like"/>
</dbReference>
<dbReference type="STRING" id="930990.A0A067MGV5"/>
<name>A0A067MGV5_BOTB1</name>
<dbReference type="InterPro" id="IPR001466">
    <property type="entry name" value="Beta-lactam-related"/>
</dbReference>
<dbReference type="EMBL" id="KL198040">
    <property type="protein sequence ID" value="KDQ13925.1"/>
    <property type="molecule type" value="Genomic_DNA"/>
</dbReference>
<sequence length="408" mass="44153">MALEIRIISSPTTDLELDTVMGSSVPQLDDLLRSFTERPDGLTGLAAIAVNKNGGIVYSGVSGKTSADASRAAPLTLDHVHWLASQSKLLTAISAMQCVERGQIGLDDPVGDILPELADPDILEGFDDRGEPKLRKATTKITLKMLLTHSSGLAYTGTSPLIKQWCQRRGTASILTESIKNYTFPLIFEPGTSWVYGVGIDWAGHLVERLNNCTLGEYMTKNIFTPLGMNSSTFRPENHPEIESRLVDMSTRLPDGTMAYADRVYGYPAEQDLGGVGLYSTPVDYIKVLAALLQDGGALLKPESVDAIFKPQGEKVVGDAHNQWSHTASFAQSEVSFGLSVSIAVAPYPEKRAAGSVSWGGLPCLAWWVDRETGIAATVFQQTLPSGDSVAAKFMSQFEEVLYKHIRA</sequence>
<keyword evidence="2" id="KW-0378">Hydrolase</keyword>
<evidence type="ECO:0000313" key="4">
    <source>
        <dbReference type="EMBL" id="KDQ13925.1"/>
    </source>
</evidence>
<dbReference type="InterPro" id="IPR050789">
    <property type="entry name" value="Diverse_Enzym_Activities"/>
</dbReference>
<feature type="domain" description="Beta-lactamase-related" evidence="3">
    <location>
        <begin position="46"/>
        <end position="394"/>
    </location>
</feature>
<dbReference type="GO" id="GO:0016787">
    <property type="term" value="F:hydrolase activity"/>
    <property type="evidence" value="ECO:0007669"/>
    <property type="project" value="UniProtKB-KW"/>
</dbReference>
<dbReference type="PANTHER" id="PTHR43283">
    <property type="entry name" value="BETA-LACTAMASE-RELATED"/>
    <property type="match status" value="1"/>
</dbReference>
<protein>
    <recommendedName>
        <fullName evidence="3">Beta-lactamase-related domain-containing protein</fullName>
    </recommendedName>
</protein>
<dbReference type="InParanoid" id="A0A067MGV5"/>
<dbReference type="AlphaFoldDB" id="A0A067MGV5"/>
<dbReference type="Proteomes" id="UP000027195">
    <property type="component" value="Unassembled WGS sequence"/>
</dbReference>